<organism evidence="2 3">
    <name type="scientific">Bosea rubneri</name>
    <dbReference type="NCBI Taxonomy" id="3075434"/>
    <lineage>
        <taxon>Bacteria</taxon>
        <taxon>Pseudomonadati</taxon>
        <taxon>Pseudomonadota</taxon>
        <taxon>Alphaproteobacteria</taxon>
        <taxon>Hyphomicrobiales</taxon>
        <taxon>Boseaceae</taxon>
        <taxon>Bosea</taxon>
    </lineage>
</organism>
<accession>A0ABU3S1M2</accession>
<evidence type="ECO:0000256" key="1">
    <source>
        <dbReference type="ARBA" id="ARBA00022729"/>
    </source>
</evidence>
<protein>
    <submittedName>
        <fullName evidence="2">Extracellular solute-binding protein</fullName>
    </submittedName>
</protein>
<reference evidence="2 3" key="1">
    <citation type="submission" date="2023-09" db="EMBL/GenBank/DDBJ databases">
        <title>Whole genome shotgun sequencing (WGS) of Bosea sp. ZW T0_25, isolated from stored onions (Allium cepa).</title>
        <authorList>
            <person name="Stoll D.A."/>
            <person name="Huch M."/>
        </authorList>
    </citation>
    <scope>NUCLEOTIDE SEQUENCE [LARGE SCALE GENOMIC DNA]</scope>
    <source>
        <strain evidence="2 3">ZW T0_25</strain>
    </source>
</reference>
<proteinExistence type="predicted"/>
<dbReference type="PANTHER" id="PTHR30006">
    <property type="entry name" value="THIAMINE-BINDING PERIPLASMIC PROTEIN-RELATED"/>
    <property type="match status" value="1"/>
</dbReference>
<evidence type="ECO:0000313" key="3">
    <source>
        <dbReference type="Proteomes" id="UP001254257"/>
    </source>
</evidence>
<dbReference type="PANTHER" id="PTHR30006:SF25">
    <property type="entry name" value="PHOSPHOGLYCERATE TRANSPORT REGULATORY PROTEIN PGTC"/>
    <property type="match status" value="1"/>
</dbReference>
<keyword evidence="3" id="KW-1185">Reference proteome</keyword>
<gene>
    <name evidence="2" type="ORF">RKE40_02190</name>
</gene>
<dbReference type="EMBL" id="JAWDID010000002">
    <property type="protein sequence ID" value="MDU0338669.1"/>
    <property type="molecule type" value="Genomic_DNA"/>
</dbReference>
<keyword evidence="1" id="KW-0732">Signal</keyword>
<dbReference type="RefSeq" id="WP_316016608.1">
    <property type="nucleotide sequence ID" value="NZ_JAWDID010000002.1"/>
</dbReference>
<comment type="caution">
    <text evidence="2">The sequence shown here is derived from an EMBL/GenBank/DDBJ whole genome shotgun (WGS) entry which is preliminary data.</text>
</comment>
<sequence length="444" mass="48111">MKRRDFLIGSCLAPVVLSASVNAQQKRTLSIVTSLPKELSSAYKAAFEKLNPDINVEVQQRGTQAAVTYLRETRAKSATDIFWASAPDAFEVLKGEGLLAKFVPADTGVPAKIGDYPINDPEGYYAGFALSGAAIMWNSRYVRANNLPAVKGWNDLALPVMFDHVAMAMPSRSGSTHLTVETILQARGWKDGWALLKSVCGNMRLITERSFGVPDGVTSGQFGFGVVLDYQALAARGAGFPVEFVHPSDTTIVPSNIGVVKDGPNRAAAQKFIEFMLSPDGQAILFEPTVGRLPVRPDSYKKAPTGTPNPFAIEWGGGGGFKFDVDRSEKRYAIVDVVFDQLISFQLQPLKNVTKTLHAVDAKLAKRPNAEAATLAAQAREAIALMPFDEKEAQSAEFAEAFHGSNEKKKGPRQAELEQKWASFARDNYAKAQQLADKAAQLAG</sequence>
<dbReference type="Pfam" id="PF13343">
    <property type="entry name" value="SBP_bac_6"/>
    <property type="match status" value="1"/>
</dbReference>
<dbReference type="Proteomes" id="UP001254257">
    <property type="component" value="Unassembled WGS sequence"/>
</dbReference>
<dbReference type="Gene3D" id="3.40.190.10">
    <property type="entry name" value="Periplasmic binding protein-like II"/>
    <property type="match status" value="2"/>
</dbReference>
<dbReference type="SUPFAM" id="SSF53850">
    <property type="entry name" value="Periplasmic binding protein-like II"/>
    <property type="match status" value="1"/>
</dbReference>
<evidence type="ECO:0000313" key="2">
    <source>
        <dbReference type="EMBL" id="MDU0338669.1"/>
    </source>
</evidence>
<name>A0ABU3S1M2_9HYPH</name>